<reference evidence="1 2" key="1">
    <citation type="journal article" date="2012" name="J. Bacteriol.">
        <title>Complete genome sequence of Nocardia brasiliensis HUJEG-1.</title>
        <authorList>
            <person name="Vera-Cabrera L."/>
            <person name="Ortiz-Lopez R."/>
            <person name="Elizondo-Gonzalez R."/>
            <person name="Perez-Maya A.A."/>
            <person name="Ocampo-Candiani J."/>
        </authorList>
    </citation>
    <scope>NUCLEOTIDE SEQUENCE [LARGE SCALE GENOMIC DNA]</scope>
    <source>
        <strain evidence="2">ATCC 700358</strain>
    </source>
</reference>
<dbReference type="EMBL" id="CP003876">
    <property type="protein sequence ID" value="AFU02772.1"/>
    <property type="molecule type" value="Genomic_DNA"/>
</dbReference>
<evidence type="ECO:0000313" key="2">
    <source>
        <dbReference type="Proteomes" id="UP000006304"/>
    </source>
</evidence>
<gene>
    <name evidence="1" type="ORF">O3I_024085</name>
</gene>
<proteinExistence type="predicted"/>
<dbReference type="InterPro" id="IPR004401">
    <property type="entry name" value="YbaB/EbfC"/>
</dbReference>
<sequence length="108" mass="11463">MEQQRAQAAEVRKELADLRTTAKSTDRLVAVTVDADGALVDLRITAAGIRKTPDVLQRSIIEAAQAATARAKKQSAAMIRPISSATAEIPGLIPDAPGIQDSYGHRDT</sequence>
<dbReference type="STRING" id="1133849.O3I_024085"/>
<dbReference type="Gene3D" id="3.30.1310.10">
    <property type="entry name" value="Nucleoid-associated protein YbaB-like domain"/>
    <property type="match status" value="1"/>
</dbReference>
<dbReference type="HOGENOM" id="CLU_2194178_0_0_11"/>
<name>K0EZ63_NOCB7</name>
<dbReference type="SUPFAM" id="SSF82607">
    <property type="entry name" value="YbaB-like"/>
    <property type="match status" value="1"/>
</dbReference>
<dbReference type="Proteomes" id="UP000006304">
    <property type="component" value="Chromosome"/>
</dbReference>
<dbReference type="KEGG" id="nbr:O3I_024085"/>
<evidence type="ECO:0000313" key="1">
    <source>
        <dbReference type="EMBL" id="AFU02772.1"/>
    </source>
</evidence>
<dbReference type="Pfam" id="PF02575">
    <property type="entry name" value="YbaB_DNA_bd"/>
    <property type="match status" value="1"/>
</dbReference>
<keyword evidence="2" id="KW-1185">Reference proteome</keyword>
<accession>K0EZ63</accession>
<dbReference type="InterPro" id="IPR036894">
    <property type="entry name" value="YbaB-like_sf"/>
</dbReference>
<dbReference type="AlphaFoldDB" id="K0EZ63"/>
<protein>
    <submittedName>
        <fullName evidence="1">Uncharacterized protein</fullName>
    </submittedName>
</protein>
<dbReference type="GO" id="GO:0003677">
    <property type="term" value="F:DNA binding"/>
    <property type="evidence" value="ECO:0007669"/>
    <property type="project" value="InterPro"/>
</dbReference>
<organism evidence="1 2">
    <name type="scientific">Nocardia brasiliensis (strain ATCC 700358 / HUJEG-1)</name>
    <dbReference type="NCBI Taxonomy" id="1133849"/>
    <lineage>
        <taxon>Bacteria</taxon>
        <taxon>Bacillati</taxon>
        <taxon>Actinomycetota</taxon>
        <taxon>Actinomycetes</taxon>
        <taxon>Mycobacteriales</taxon>
        <taxon>Nocardiaceae</taxon>
        <taxon>Nocardia</taxon>
    </lineage>
</organism>